<dbReference type="Gene3D" id="6.10.140.1340">
    <property type="match status" value="1"/>
</dbReference>
<protein>
    <submittedName>
        <fullName evidence="3">Rhodanese-like domain-containing protein</fullName>
    </submittedName>
</protein>
<dbReference type="EMBL" id="JBHTMX010000433">
    <property type="protein sequence ID" value="MFD1333933.1"/>
    <property type="molecule type" value="Genomic_DNA"/>
</dbReference>
<evidence type="ECO:0000256" key="1">
    <source>
        <dbReference type="SAM" id="Phobius"/>
    </source>
</evidence>
<dbReference type="RefSeq" id="WP_378777838.1">
    <property type="nucleotide sequence ID" value="NZ_JBHTMX010000433.1"/>
</dbReference>
<accession>A0ABW3ZDH7</accession>
<evidence type="ECO:0000313" key="4">
    <source>
        <dbReference type="Proteomes" id="UP001597171"/>
    </source>
</evidence>
<evidence type="ECO:0000313" key="3">
    <source>
        <dbReference type="EMBL" id="MFD1333933.1"/>
    </source>
</evidence>
<dbReference type="Gene3D" id="3.40.250.10">
    <property type="entry name" value="Rhodanese-like domain"/>
    <property type="match status" value="1"/>
</dbReference>
<dbReference type="InterPro" id="IPR036873">
    <property type="entry name" value="Rhodanese-like_dom_sf"/>
</dbReference>
<comment type="caution">
    <text evidence="3">The sequence shown here is derived from an EMBL/GenBank/DDBJ whole genome shotgun (WGS) entry which is preliminary data.</text>
</comment>
<feature type="transmembrane region" description="Helical" evidence="1">
    <location>
        <begin position="77"/>
        <end position="102"/>
    </location>
</feature>
<feature type="transmembrane region" description="Helical" evidence="1">
    <location>
        <begin position="53"/>
        <end position="71"/>
    </location>
</feature>
<organism evidence="3 4">
    <name type="scientific">Methylopila musalis</name>
    <dbReference type="NCBI Taxonomy" id="1134781"/>
    <lineage>
        <taxon>Bacteria</taxon>
        <taxon>Pseudomonadati</taxon>
        <taxon>Pseudomonadota</taxon>
        <taxon>Alphaproteobacteria</taxon>
        <taxon>Hyphomicrobiales</taxon>
        <taxon>Methylopilaceae</taxon>
        <taxon>Methylopila</taxon>
    </lineage>
</organism>
<keyword evidence="1" id="KW-0812">Transmembrane</keyword>
<keyword evidence="1" id="KW-1133">Transmembrane helix</keyword>
<dbReference type="PROSITE" id="PS50206">
    <property type="entry name" value="RHODANESE_3"/>
    <property type="match status" value="1"/>
</dbReference>
<sequence>CASGVRARKAAERLVAAGFTQVEVVEGGLAAWRTAGLPVTEGQGGVISLERQVRIAAGSLVVLGVLIAATLTSWGLLLAGFVGAGLVFAGVTDTCGLGLLLARATWNRAPR</sequence>
<proteinExistence type="predicted"/>
<dbReference type="Pfam" id="PF11127">
    <property type="entry name" value="YgaP-like_TM"/>
    <property type="match status" value="1"/>
</dbReference>
<dbReference type="CDD" id="cd00158">
    <property type="entry name" value="RHOD"/>
    <property type="match status" value="1"/>
</dbReference>
<feature type="non-terminal residue" evidence="3">
    <location>
        <position position="1"/>
    </location>
</feature>
<dbReference type="InterPro" id="IPR021309">
    <property type="entry name" value="YgaP-like_TM"/>
</dbReference>
<evidence type="ECO:0000259" key="2">
    <source>
        <dbReference type="PROSITE" id="PS50206"/>
    </source>
</evidence>
<reference evidence="4" key="1">
    <citation type="journal article" date="2019" name="Int. J. Syst. Evol. Microbiol.">
        <title>The Global Catalogue of Microorganisms (GCM) 10K type strain sequencing project: providing services to taxonomists for standard genome sequencing and annotation.</title>
        <authorList>
            <consortium name="The Broad Institute Genomics Platform"/>
            <consortium name="The Broad Institute Genome Sequencing Center for Infectious Disease"/>
            <person name="Wu L."/>
            <person name="Ma J."/>
        </authorList>
    </citation>
    <scope>NUCLEOTIDE SEQUENCE [LARGE SCALE GENOMIC DNA]</scope>
    <source>
        <strain evidence="4">CCUG 61696</strain>
    </source>
</reference>
<keyword evidence="1" id="KW-0472">Membrane</keyword>
<keyword evidence="4" id="KW-1185">Reference proteome</keyword>
<dbReference type="SUPFAM" id="SSF52821">
    <property type="entry name" value="Rhodanese/Cell cycle control phosphatase"/>
    <property type="match status" value="1"/>
</dbReference>
<gene>
    <name evidence="3" type="ORF">ACFQ4O_18155</name>
</gene>
<dbReference type="InterPro" id="IPR001763">
    <property type="entry name" value="Rhodanese-like_dom"/>
</dbReference>
<dbReference type="Proteomes" id="UP001597171">
    <property type="component" value="Unassembled WGS sequence"/>
</dbReference>
<name>A0ABW3ZDH7_9HYPH</name>
<feature type="domain" description="Rhodanese" evidence="2">
    <location>
        <begin position="1"/>
        <end position="41"/>
    </location>
</feature>